<evidence type="ECO:0000313" key="13">
    <source>
        <dbReference type="Proteomes" id="UP000725649"/>
    </source>
</evidence>
<comment type="similarity">
    <text evidence="1 10">Belongs to the amidase family. GatA subfamily.</text>
</comment>
<dbReference type="Proteomes" id="UP000725649">
    <property type="component" value="Unassembled WGS sequence"/>
</dbReference>
<dbReference type="EC" id="6.3.5.7" evidence="3 10"/>
<proteinExistence type="inferred from homology"/>
<dbReference type="GO" id="GO:0005524">
    <property type="term" value="F:ATP binding"/>
    <property type="evidence" value="ECO:0007669"/>
    <property type="project" value="UniProtKB-KW"/>
</dbReference>
<evidence type="ECO:0000256" key="3">
    <source>
        <dbReference type="ARBA" id="ARBA00012739"/>
    </source>
</evidence>
<evidence type="ECO:0000256" key="2">
    <source>
        <dbReference type="ARBA" id="ARBA00011123"/>
    </source>
</evidence>
<evidence type="ECO:0000259" key="11">
    <source>
        <dbReference type="Pfam" id="PF01425"/>
    </source>
</evidence>
<keyword evidence="5 10" id="KW-0436">Ligase</keyword>
<evidence type="ECO:0000256" key="7">
    <source>
        <dbReference type="ARBA" id="ARBA00022840"/>
    </source>
</evidence>
<feature type="active site" description="Acyl-ester intermediate" evidence="10">
    <location>
        <position position="174"/>
    </location>
</feature>
<dbReference type="PANTHER" id="PTHR11895">
    <property type="entry name" value="TRANSAMIDASE"/>
    <property type="match status" value="1"/>
</dbReference>
<evidence type="ECO:0000256" key="8">
    <source>
        <dbReference type="ARBA" id="ARBA00022917"/>
    </source>
</evidence>
<evidence type="ECO:0000256" key="5">
    <source>
        <dbReference type="ARBA" id="ARBA00022598"/>
    </source>
</evidence>
<organism evidence="12 13">
    <name type="scientific">Candidatus Avelusimicrobium gallicola</name>
    <dbReference type="NCBI Taxonomy" id="2562704"/>
    <lineage>
        <taxon>Bacteria</taxon>
        <taxon>Pseudomonadati</taxon>
        <taxon>Elusimicrobiota</taxon>
        <taxon>Elusimicrobia</taxon>
        <taxon>Elusimicrobiales</taxon>
        <taxon>Elusimicrobiaceae</taxon>
        <taxon>Candidatus Avelusimicrobium</taxon>
    </lineage>
</organism>
<dbReference type="SUPFAM" id="SSF75304">
    <property type="entry name" value="Amidase signature (AS) enzymes"/>
    <property type="match status" value="1"/>
</dbReference>
<dbReference type="GO" id="GO:0006412">
    <property type="term" value="P:translation"/>
    <property type="evidence" value="ECO:0007669"/>
    <property type="project" value="UniProtKB-UniRule"/>
</dbReference>
<gene>
    <name evidence="10 12" type="primary">gatA</name>
    <name evidence="12" type="ORF">E7027_01130</name>
</gene>
<evidence type="ECO:0000256" key="9">
    <source>
        <dbReference type="ARBA" id="ARBA00047407"/>
    </source>
</evidence>
<keyword evidence="7 10" id="KW-0067">ATP-binding</keyword>
<dbReference type="NCBIfam" id="TIGR00132">
    <property type="entry name" value="gatA"/>
    <property type="match status" value="1"/>
</dbReference>
<dbReference type="EMBL" id="SUVG01000001">
    <property type="protein sequence ID" value="MBE6420739.1"/>
    <property type="molecule type" value="Genomic_DNA"/>
</dbReference>
<feature type="active site" description="Charge relay system" evidence="10">
    <location>
        <position position="150"/>
    </location>
</feature>
<dbReference type="AlphaFoldDB" id="A0A928DR90"/>
<dbReference type="GO" id="GO:0050567">
    <property type="term" value="F:glutaminyl-tRNA synthase (glutamine-hydrolyzing) activity"/>
    <property type="evidence" value="ECO:0007669"/>
    <property type="project" value="UniProtKB-UniRule"/>
</dbReference>
<dbReference type="HAMAP" id="MF_00120">
    <property type="entry name" value="GatA"/>
    <property type="match status" value="1"/>
</dbReference>
<dbReference type="InterPro" id="IPR036928">
    <property type="entry name" value="AS_sf"/>
</dbReference>
<evidence type="ECO:0000256" key="4">
    <source>
        <dbReference type="ARBA" id="ARBA00014428"/>
    </source>
</evidence>
<keyword evidence="6 10" id="KW-0547">Nucleotide-binding</keyword>
<comment type="catalytic activity">
    <reaction evidence="9 10">
        <text>L-glutamyl-tRNA(Gln) + L-glutamine + ATP + H2O = L-glutaminyl-tRNA(Gln) + L-glutamate + ADP + phosphate + H(+)</text>
        <dbReference type="Rhea" id="RHEA:17521"/>
        <dbReference type="Rhea" id="RHEA-COMP:9681"/>
        <dbReference type="Rhea" id="RHEA-COMP:9684"/>
        <dbReference type="ChEBI" id="CHEBI:15377"/>
        <dbReference type="ChEBI" id="CHEBI:15378"/>
        <dbReference type="ChEBI" id="CHEBI:29985"/>
        <dbReference type="ChEBI" id="CHEBI:30616"/>
        <dbReference type="ChEBI" id="CHEBI:43474"/>
        <dbReference type="ChEBI" id="CHEBI:58359"/>
        <dbReference type="ChEBI" id="CHEBI:78520"/>
        <dbReference type="ChEBI" id="CHEBI:78521"/>
        <dbReference type="ChEBI" id="CHEBI:456216"/>
        <dbReference type="EC" id="6.3.5.7"/>
    </reaction>
</comment>
<feature type="domain" description="Amidase" evidence="11">
    <location>
        <begin position="21"/>
        <end position="461"/>
    </location>
</feature>
<evidence type="ECO:0000256" key="10">
    <source>
        <dbReference type="HAMAP-Rule" id="MF_00120"/>
    </source>
</evidence>
<name>A0A928DR90_9BACT</name>
<dbReference type="Pfam" id="PF01425">
    <property type="entry name" value="Amidase"/>
    <property type="match status" value="1"/>
</dbReference>
<reference evidence="12" key="1">
    <citation type="submission" date="2019-04" db="EMBL/GenBank/DDBJ databases">
        <title>Evolution of Biomass-Degrading Anaerobic Consortia Revealed by Metagenomics.</title>
        <authorList>
            <person name="Peng X."/>
        </authorList>
    </citation>
    <scope>NUCLEOTIDE SEQUENCE</scope>
    <source>
        <strain evidence="12">SIG66</strain>
    </source>
</reference>
<feature type="active site" description="Charge relay system" evidence="10">
    <location>
        <position position="75"/>
    </location>
</feature>
<comment type="function">
    <text evidence="10">Allows the formation of correctly charged Gln-tRNA(Gln) through the transamidation of misacylated Glu-tRNA(Gln) in organisms which lack glutaminyl-tRNA synthetase. The reaction takes place in the presence of glutamine and ATP through an activated gamma-phospho-Glu-tRNA(Gln).</text>
</comment>
<evidence type="ECO:0000256" key="1">
    <source>
        <dbReference type="ARBA" id="ARBA00008069"/>
    </source>
</evidence>
<dbReference type="InterPro" id="IPR000120">
    <property type="entry name" value="Amidase"/>
</dbReference>
<accession>A0A928DR90</accession>
<sequence length="471" mass="50130">MMTVEQIVKAVLSGEKTALAITQEALAVIAEKNPSVNAFVEVFEQDALAQAKEIDAKKARGEKLGALAGVPVAIKDNILYKGHKATCCSKMLENYVASYTSTVVEKLLAADAVIIGRTNMDEFAMGSTNQTSAYGPVKNPVDLTRVPGGSSGGSAAAVAAGMVPVALGTDTGGSVRQPAGFCGVVGIKPGYGRISRYGVMAFASSADQVGVLAATVKDVADVLEVLSGKDVHDSTSLEAEVPAYSQLFTQDMKGVKVGLPKGFLDGLTPCIKEKMEQAAKRLEELGAQLVEVDIPHAKYAAPCYYIITSAEASSNLGRYDGIRYGYADKDAADLTSYYQNSRAPFGLEVKKRLLIGTFALTSGRYEECFLKAMKVRELIREDFKKAFEKVDVLLTPTSPTTAFKLGEHDEDPLALYLADLYTCQGNIGGLAGISVPFGKDVDGLPIGVQFYGPILQEEKILNAAYQLEKSI</sequence>
<evidence type="ECO:0000256" key="6">
    <source>
        <dbReference type="ARBA" id="ARBA00022741"/>
    </source>
</evidence>
<dbReference type="InterPro" id="IPR004412">
    <property type="entry name" value="GatA"/>
</dbReference>
<dbReference type="PROSITE" id="PS00571">
    <property type="entry name" value="AMIDASES"/>
    <property type="match status" value="1"/>
</dbReference>
<dbReference type="PANTHER" id="PTHR11895:SF151">
    <property type="entry name" value="GLUTAMYL-TRNA(GLN) AMIDOTRANSFERASE SUBUNIT A"/>
    <property type="match status" value="1"/>
</dbReference>
<keyword evidence="8 10" id="KW-0648">Protein biosynthesis</keyword>
<comment type="subunit">
    <text evidence="2 10">Heterotrimer of A, B and C subunits.</text>
</comment>
<dbReference type="GO" id="GO:0030956">
    <property type="term" value="C:glutamyl-tRNA(Gln) amidotransferase complex"/>
    <property type="evidence" value="ECO:0007669"/>
    <property type="project" value="InterPro"/>
</dbReference>
<comment type="caution">
    <text evidence="12">The sequence shown here is derived from an EMBL/GenBank/DDBJ whole genome shotgun (WGS) entry which is preliminary data.</text>
</comment>
<dbReference type="InterPro" id="IPR020556">
    <property type="entry name" value="Amidase_CS"/>
</dbReference>
<evidence type="ECO:0000313" key="12">
    <source>
        <dbReference type="EMBL" id="MBE6420739.1"/>
    </source>
</evidence>
<dbReference type="InterPro" id="IPR023631">
    <property type="entry name" value="Amidase_dom"/>
</dbReference>
<protein>
    <recommendedName>
        <fullName evidence="4 10">Glutamyl-tRNA(Gln) amidotransferase subunit A</fullName>
        <shortName evidence="10">Glu-ADT subunit A</shortName>
        <ecNumber evidence="3 10">6.3.5.7</ecNumber>
    </recommendedName>
</protein>
<dbReference type="Gene3D" id="3.90.1300.10">
    <property type="entry name" value="Amidase signature (AS) domain"/>
    <property type="match status" value="1"/>
</dbReference>